<reference evidence="3 4" key="1">
    <citation type="journal article" date="2011" name="Stand. Genomic Sci.">
        <title>Complete genome sequence of Weeksella virosa type strain (9751).</title>
        <authorList>
            <person name="Lang E."/>
            <person name="Teshima H."/>
            <person name="Lucas S."/>
            <person name="Lapidus A."/>
            <person name="Hammon N."/>
            <person name="Deshpande S."/>
            <person name="Nolan M."/>
            <person name="Cheng J.F."/>
            <person name="Pitluck S."/>
            <person name="Liolios K."/>
            <person name="Pagani I."/>
            <person name="Mikhailova N."/>
            <person name="Ivanova N."/>
            <person name="Mavromatis K."/>
            <person name="Pati A."/>
            <person name="Tapia R."/>
            <person name="Han C."/>
            <person name="Goodwin L."/>
            <person name="Chen A."/>
            <person name="Palaniappan K."/>
            <person name="Land M."/>
            <person name="Hauser L."/>
            <person name="Chang Y.J."/>
            <person name="Jeffries C.D."/>
            <person name="Brambilla E.M."/>
            <person name="Kopitz M."/>
            <person name="Rohde M."/>
            <person name="Goker M."/>
            <person name="Tindall B.J."/>
            <person name="Detter J.C."/>
            <person name="Woyke T."/>
            <person name="Bristow J."/>
            <person name="Eisen J.A."/>
            <person name="Markowitz V."/>
            <person name="Hugenholtz P."/>
            <person name="Klenk H.P."/>
            <person name="Kyrpides N.C."/>
        </authorList>
    </citation>
    <scope>NUCLEOTIDE SEQUENCE [LARGE SCALE GENOMIC DNA]</scope>
    <source>
        <strain evidence="4">ATCC 43766 / DSM 16922 / JCM 21250 / NBRC 16016 / NCTC 11634 / CL345/78</strain>
    </source>
</reference>
<keyword evidence="1" id="KW-0812">Transmembrane</keyword>
<keyword evidence="2" id="KW-0732">Signal</keyword>
<sequence length="320" mass="37854">MKKLAAFYFFFSFYMVFAQLQSRIDTARIKIGEPIKLQFQLPIQTNDQVVLPTFSDTLSYHIEILQHQQDTLTNSAGKKTLQQTLEITSFEPGQFLIKPIKIIKNNDTLRTQSFQIYVLDVNVDTENPQLAPNKPIMEEYYTWKDYWNRYWIYGIVTLILFIIAIILVVLYIRSKSKGLKSIVKKTPFDEMMDELNSIDKKKYLERNEQKEFYSRLSFALKNYIGRLYHFHGTELLTDELVDEVAKKEEIDEKEVQQLNRFLSDADLVKFAKQTFDVSVGLSYREWIEKFVQQLKPMEIPENKDLNVDEVTGENYRKIKD</sequence>
<dbReference type="eggNOG" id="COG3088">
    <property type="taxonomic scope" value="Bacteria"/>
</dbReference>
<organism evidence="3 4">
    <name type="scientific">Weeksella virosa (strain ATCC 43766 / DSM 16922 / JCM 21250 / CCUG 30538 / CDC 9751 / IAM 14551 / NBRC 16016 / NCTC 11634 / CL345/78)</name>
    <dbReference type="NCBI Taxonomy" id="865938"/>
    <lineage>
        <taxon>Bacteria</taxon>
        <taxon>Pseudomonadati</taxon>
        <taxon>Bacteroidota</taxon>
        <taxon>Flavobacteriia</taxon>
        <taxon>Flavobacteriales</taxon>
        <taxon>Weeksellaceae</taxon>
        <taxon>Weeksella</taxon>
    </lineage>
</organism>
<keyword evidence="1" id="KW-1133">Transmembrane helix</keyword>
<evidence type="ECO:0000313" key="4">
    <source>
        <dbReference type="Proteomes" id="UP000008641"/>
    </source>
</evidence>
<name>F0P221_WEEVC</name>
<evidence type="ECO:0000313" key="3">
    <source>
        <dbReference type="EMBL" id="ADX67731.1"/>
    </source>
</evidence>
<dbReference type="AlphaFoldDB" id="F0P221"/>
<evidence type="ECO:0000256" key="2">
    <source>
        <dbReference type="SAM" id="SignalP"/>
    </source>
</evidence>
<keyword evidence="1" id="KW-0472">Membrane</keyword>
<gene>
    <name evidence="3" type="ordered locus">Weevi_1022</name>
</gene>
<evidence type="ECO:0000256" key="1">
    <source>
        <dbReference type="SAM" id="Phobius"/>
    </source>
</evidence>
<dbReference type="OrthoDB" id="9807384at2"/>
<dbReference type="RefSeq" id="WP_013598121.1">
    <property type="nucleotide sequence ID" value="NC_015144.1"/>
</dbReference>
<feature type="transmembrane region" description="Helical" evidence="1">
    <location>
        <begin position="150"/>
        <end position="172"/>
    </location>
</feature>
<dbReference type="Pfam" id="PF13584">
    <property type="entry name" value="BatD"/>
    <property type="match status" value="1"/>
</dbReference>
<dbReference type="STRING" id="865938.Weevi_1022"/>
<dbReference type="InterPro" id="IPR025738">
    <property type="entry name" value="BatD"/>
</dbReference>
<proteinExistence type="predicted"/>
<evidence type="ECO:0008006" key="5">
    <source>
        <dbReference type="Google" id="ProtNLM"/>
    </source>
</evidence>
<dbReference type="EMBL" id="CP002455">
    <property type="protein sequence ID" value="ADX67731.1"/>
    <property type="molecule type" value="Genomic_DNA"/>
</dbReference>
<protein>
    <recommendedName>
        <fullName evidence="5">Protein BatD</fullName>
    </recommendedName>
</protein>
<accession>F0P221</accession>
<keyword evidence="4" id="KW-1185">Reference proteome</keyword>
<dbReference type="Proteomes" id="UP000008641">
    <property type="component" value="Chromosome"/>
</dbReference>
<reference evidence="4" key="2">
    <citation type="journal article" date="2011" name="Stand. Genomic Sci.">
        <title>Complete genome sequence of Weeksella virosa type strain (9751T).</title>
        <authorList>
            <person name="Lang E."/>
            <person name="Teshima H."/>
            <person name="Lucas S."/>
            <person name="Lapidus A."/>
            <person name="Hammon N."/>
            <person name="Deshpande S."/>
            <person name="Nolan M."/>
            <person name="Cheng J."/>
            <person name="Pitluck S."/>
            <person name="Liolios K."/>
            <person name="Pagani I."/>
            <person name="Mikhailova N."/>
            <person name="Ivanova N."/>
            <person name="Mavromatis K."/>
            <person name="Pati A."/>
            <person name="Tapia R."/>
            <person name="Han C."/>
            <person name="Goodwin L."/>
            <person name="Chen A."/>
            <person name="Palaniappan K."/>
            <person name="Land M."/>
            <person name="Hauser L."/>
            <person name="Chang Y."/>
            <person name="Jeffries C."/>
            <person name="Brambilla E."/>
            <person name="Kopitz M."/>
            <person name="Rohde M."/>
            <person name="Goker M."/>
            <person name="Tindall B."/>
            <person name="Detter J."/>
            <person name="Woyke T."/>
            <person name="Bristow J."/>
            <person name="Eisen J."/>
            <person name="Markowitz V."/>
            <person name="Hugenholtz P."/>
            <person name="Klenk H."/>
            <person name="Kyrpides N."/>
        </authorList>
    </citation>
    <scope>NUCLEOTIDE SEQUENCE [LARGE SCALE GENOMIC DNA]</scope>
    <source>
        <strain evidence="4">ATCC 43766 / DSM 16922 / JCM 21250 / NBRC 16016 / NCTC 11634 / CL345/78</strain>
    </source>
</reference>
<dbReference type="KEGG" id="wvi:Weevi_1022"/>
<feature type="chain" id="PRO_5003256463" description="Protein BatD" evidence="2">
    <location>
        <begin position="19"/>
        <end position="320"/>
    </location>
</feature>
<feature type="signal peptide" evidence="2">
    <location>
        <begin position="1"/>
        <end position="18"/>
    </location>
</feature>
<dbReference type="HOGENOM" id="CLU_060895_0_0_10"/>